<accession>A0AAW0Q8K3</accession>
<dbReference type="PANTHER" id="PTHR31774">
    <property type="entry name" value="PROTEIN SHISA-9-RELATED"/>
    <property type="match status" value="1"/>
</dbReference>
<evidence type="ECO:0000256" key="5">
    <source>
        <dbReference type="ARBA" id="ARBA00023018"/>
    </source>
</evidence>
<evidence type="ECO:0000256" key="3">
    <source>
        <dbReference type="ARBA" id="ARBA00022729"/>
    </source>
</evidence>
<evidence type="ECO:0000313" key="17">
    <source>
        <dbReference type="EMBL" id="KAK7940512.1"/>
    </source>
</evidence>
<dbReference type="GO" id="GO:0014069">
    <property type="term" value="C:postsynaptic density"/>
    <property type="evidence" value="ECO:0007669"/>
    <property type="project" value="TreeGrafter"/>
</dbReference>
<evidence type="ECO:0000313" key="18">
    <source>
        <dbReference type="Proteomes" id="UP001460270"/>
    </source>
</evidence>
<dbReference type="AlphaFoldDB" id="A0AAW0Q8K3"/>
<comment type="caution">
    <text evidence="17">The sequence shown here is derived from an EMBL/GenBank/DDBJ whole genome shotgun (WGS) entry which is preliminary data.</text>
</comment>
<evidence type="ECO:0000256" key="7">
    <source>
        <dbReference type="ARBA" id="ARBA00023180"/>
    </source>
</evidence>
<evidence type="ECO:0000256" key="9">
    <source>
        <dbReference type="ARBA" id="ARBA00023273"/>
    </source>
</evidence>
<evidence type="ECO:0000256" key="13">
    <source>
        <dbReference type="SAM" id="MobiDB-lite"/>
    </source>
</evidence>
<keyword evidence="5" id="KW-0770">Synapse</keyword>
<keyword evidence="8" id="KW-0628">Postsynaptic cell membrane</keyword>
<evidence type="ECO:0000256" key="11">
    <source>
        <dbReference type="ARBA" id="ARBA00037492"/>
    </source>
</evidence>
<feature type="compositionally biased region" description="Basic residues" evidence="13">
    <location>
        <begin position="282"/>
        <end position="295"/>
    </location>
</feature>
<dbReference type="Proteomes" id="UP001460270">
    <property type="component" value="Unassembled WGS sequence"/>
</dbReference>
<comment type="function">
    <text evidence="11">Regulator of short-term neuronal synaptic plasticity in the dentate gyrus. Associates with AMPA receptors (ionotropic glutamate receptors) in synaptic spines and promotes AMPA receptor desensitization at excitatory synapses.</text>
</comment>
<comment type="subcellular location">
    <subcellularLocation>
        <location evidence="10">Cell projection</location>
        <location evidence="10">Dendritic spine membrane</location>
        <topology evidence="10">Single-pass type I membrane protein</topology>
    </subcellularLocation>
</comment>
<feature type="domain" description="Shisa N-terminal" evidence="16">
    <location>
        <begin position="51"/>
        <end position="101"/>
    </location>
</feature>
<proteinExistence type="inferred from homology"/>
<dbReference type="Pfam" id="PF13908">
    <property type="entry name" value="Shisa_N"/>
    <property type="match status" value="1"/>
</dbReference>
<reference evidence="18" key="1">
    <citation type="submission" date="2024-04" db="EMBL/GenBank/DDBJ databases">
        <title>Salinicola lusitanus LLJ914,a marine bacterium isolated from the Okinawa Trough.</title>
        <authorList>
            <person name="Li J."/>
        </authorList>
    </citation>
    <scope>NUCLEOTIDE SEQUENCE [LARGE SCALE GENOMIC DNA]</scope>
</reference>
<evidence type="ECO:0000256" key="6">
    <source>
        <dbReference type="ARBA" id="ARBA00023136"/>
    </source>
</evidence>
<keyword evidence="18" id="KW-1185">Reference proteome</keyword>
<keyword evidence="9" id="KW-0966">Cell projection</keyword>
<evidence type="ECO:0000256" key="10">
    <source>
        <dbReference type="ARBA" id="ARBA00029429"/>
    </source>
</evidence>
<dbReference type="PANTHER" id="PTHR31774:SF1">
    <property type="entry name" value="PROTEIN SHISA-9"/>
    <property type="match status" value="1"/>
</dbReference>
<evidence type="ECO:0000259" key="16">
    <source>
        <dbReference type="Pfam" id="PF13908"/>
    </source>
</evidence>
<evidence type="ECO:0000256" key="4">
    <source>
        <dbReference type="ARBA" id="ARBA00022989"/>
    </source>
</evidence>
<organism evidence="17 18">
    <name type="scientific">Mugilogobius chulae</name>
    <name type="common">yellowstripe goby</name>
    <dbReference type="NCBI Taxonomy" id="88201"/>
    <lineage>
        <taxon>Eukaryota</taxon>
        <taxon>Metazoa</taxon>
        <taxon>Chordata</taxon>
        <taxon>Craniata</taxon>
        <taxon>Vertebrata</taxon>
        <taxon>Euteleostomi</taxon>
        <taxon>Actinopterygii</taxon>
        <taxon>Neopterygii</taxon>
        <taxon>Teleostei</taxon>
        <taxon>Neoteleostei</taxon>
        <taxon>Acanthomorphata</taxon>
        <taxon>Gobiaria</taxon>
        <taxon>Gobiiformes</taxon>
        <taxon>Gobioidei</taxon>
        <taxon>Gobiidae</taxon>
        <taxon>Gobionellinae</taxon>
        <taxon>Mugilogobius</taxon>
    </lineage>
</organism>
<feature type="signal peptide" evidence="15">
    <location>
        <begin position="1"/>
        <end position="20"/>
    </location>
</feature>
<feature type="compositionally biased region" description="Low complexity" evidence="13">
    <location>
        <begin position="296"/>
        <end position="305"/>
    </location>
</feature>
<gene>
    <name evidence="17" type="ORF">WMY93_003838</name>
</gene>
<keyword evidence="6 14" id="KW-0472">Membrane</keyword>
<dbReference type="GO" id="GO:0032591">
    <property type="term" value="C:dendritic spine membrane"/>
    <property type="evidence" value="ECO:0007669"/>
    <property type="project" value="UniProtKB-SubCell"/>
</dbReference>
<name>A0AAW0Q8K3_9GOBI</name>
<keyword evidence="3 15" id="KW-0732">Signal</keyword>
<keyword evidence="4 14" id="KW-1133">Transmembrane helix</keyword>
<evidence type="ECO:0000256" key="15">
    <source>
        <dbReference type="SAM" id="SignalP"/>
    </source>
</evidence>
<comment type="similarity">
    <text evidence="12">Belongs to the shisa family. SHISA9 subfamily.</text>
</comment>
<feature type="chain" id="PRO_5043463364" description="Shisa N-terminal domain-containing protein" evidence="15">
    <location>
        <begin position="21"/>
        <end position="361"/>
    </location>
</feature>
<evidence type="ECO:0000256" key="1">
    <source>
        <dbReference type="ARBA" id="ARBA00022475"/>
    </source>
</evidence>
<evidence type="ECO:0000256" key="2">
    <source>
        <dbReference type="ARBA" id="ARBA00022692"/>
    </source>
</evidence>
<evidence type="ECO:0000256" key="14">
    <source>
        <dbReference type="SAM" id="Phobius"/>
    </source>
</evidence>
<evidence type="ECO:0000256" key="8">
    <source>
        <dbReference type="ARBA" id="ARBA00023257"/>
    </source>
</evidence>
<feature type="transmembrane region" description="Helical" evidence="14">
    <location>
        <begin position="130"/>
        <end position="153"/>
    </location>
</feature>
<keyword evidence="7" id="KW-0325">Glycoprotein</keyword>
<protein>
    <recommendedName>
        <fullName evidence="16">Shisa N-terminal domain-containing protein</fullName>
    </recommendedName>
</protein>
<feature type="region of interest" description="Disordered" evidence="13">
    <location>
        <begin position="265"/>
        <end position="305"/>
    </location>
</feature>
<dbReference type="GO" id="GO:0048172">
    <property type="term" value="P:regulation of short-term neuronal synaptic plasticity"/>
    <property type="evidence" value="ECO:0007669"/>
    <property type="project" value="TreeGrafter"/>
</dbReference>
<dbReference type="GO" id="GO:0045211">
    <property type="term" value="C:postsynaptic membrane"/>
    <property type="evidence" value="ECO:0007669"/>
    <property type="project" value="TreeGrafter"/>
</dbReference>
<dbReference type="InterPro" id="IPR026910">
    <property type="entry name" value="Shisa"/>
</dbReference>
<keyword evidence="2 14" id="KW-0812">Transmembrane</keyword>
<dbReference type="EMBL" id="JBBPFD010000002">
    <property type="protein sequence ID" value="KAK7940512.1"/>
    <property type="molecule type" value="Genomic_DNA"/>
</dbReference>
<dbReference type="GO" id="GO:0032281">
    <property type="term" value="C:AMPA glutamate receptor complex"/>
    <property type="evidence" value="ECO:0007669"/>
    <property type="project" value="TreeGrafter"/>
</dbReference>
<keyword evidence="1" id="KW-1003">Cell membrane</keyword>
<evidence type="ECO:0000256" key="12">
    <source>
        <dbReference type="ARBA" id="ARBA00038448"/>
    </source>
</evidence>
<dbReference type="InterPro" id="IPR053891">
    <property type="entry name" value="Shisa_N"/>
</dbReference>
<sequence length="361" mass="40876">MRVAELLLLYFLVKVMVCDAEGEPGHSEDDFLIGYNDSTEIEASEGPHTEDKCRGYYDVMGQWDPPFVCRTGNYLYCCGTCGFRFCCAFRSSRLDQTTCKNYDTPPWMMTGRPPPKVDVAQDASKDKTNLIVYVICGVVAIMALIGIFTKLGLEKTHRPNRENMSRALANVIHHSENDGAVGQPYENLQSRMSLHNDQLNNSSQASTIIPQPYPVPELSSPYDHQLTVKDINTYATLKAVAEKVNLYSFRQQSLEMSLKGSLPMESLEELEPSNPYSPPRHPSLKQSRHKSRPPRSHSSQSLYYSSNSPALLRSWDSRETLGLRQTYTPQKLCVIEKELHTTRYMPPQPYFVTNSKTEVTV</sequence>